<name>A0AAE3VAW2_9FIRM</name>
<feature type="compositionally biased region" description="Basic and acidic residues" evidence="1">
    <location>
        <begin position="59"/>
        <end position="68"/>
    </location>
</feature>
<organism evidence="4 5">
    <name type="scientific">Moryella indoligenes</name>
    <dbReference type="NCBI Taxonomy" id="371674"/>
    <lineage>
        <taxon>Bacteria</taxon>
        <taxon>Bacillati</taxon>
        <taxon>Bacillota</taxon>
        <taxon>Clostridia</taxon>
        <taxon>Lachnospirales</taxon>
        <taxon>Lachnospiraceae</taxon>
        <taxon>Moryella</taxon>
    </lineage>
</organism>
<dbReference type="RefSeq" id="WP_307254264.1">
    <property type="nucleotide sequence ID" value="NZ_JAUSTO010000006.1"/>
</dbReference>
<reference evidence="4" key="1">
    <citation type="submission" date="2023-07" db="EMBL/GenBank/DDBJ databases">
        <title>Genomic Encyclopedia of Type Strains, Phase IV (KMG-IV): sequencing the most valuable type-strain genomes for metagenomic binning, comparative biology and taxonomic classification.</title>
        <authorList>
            <person name="Goeker M."/>
        </authorList>
    </citation>
    <scope>NUCLEOTIDE SEQUENCE</scope>
    <source>
        <strain evidence="4">DSM 19659</strain>
    </source>
</reference>
<dbReference type="Pfam" id="PF14133">
    <property type="entry name" value="DUF4300"/>
    <property type="match status" value="1"/>
</dbReference>
<keyword evidence="5" id="KW-1185">Reference proteome</keyword>
<proteinExistence type="predicted"/>
<evidence type="ECO:0000313" key="4">
    <source>
        <dbReference type="EMBL" id="MDQ0152555.1"/>
    </source>
</evidence>
<feature type="domain" description="DUF4300" evidence="3">
    <location>
        <begin position="77"/>
        <end position="334"/>
    </location>
</feature>
<dbReference type="InterPro" id="IPR025389">
    <property type="entry name" value="DUF4300"/>
</dbReference>
<evidence type="ECO:0000256" key="1">
    <source>
        <dbReference type="SAM" id="MobiDB-lite"/>
    </source>
</evidence>
<evidence type="ECO:0000313" key="5">
    <source>
        <dbReference type="Proteomes" id="UP001241537"/>
    </source>
</evidence>
<feature type="region of interest" description="Disordered" evidence="1">
    <location>
        <begin position="49"/>
        <end position="69"/>
    </location>
</feature>
<dbReference type="EMBL" id="JAUSTO010000006">
    <property type="protein sequence ID" value="MDQ0152555.1"/>
    <property type="molecule type" value="Genomic_DNA"/>
</dbReference>
<dbReference type="Proteomes" id="UP001241537">
    <property type="component" value="Unassembled WGS sequence"/>
</dbReference>
<protein>
    <recommendedName>
        <fullName evidence="3">DUF4300 domain-containing protein</fullName>
    </recommendedName>
</protein>
<evidence type="ECO:0000256" key="2">
    <source>
        <dbReference type="SAM" id="SignalP"/>
    </source>
</evidence>
<dbReference type="AlphaFoldDB" id="A0AAE3VAW2"/>
<evidence type="ECO:0000259" key="3">
    <source>
        <dbReference type="Pfam" id="PF14133"/>
    </source>
</evidence>
<gene>
    <name evidence="4" type="ORF">J2S20_001247</name>
</gene>
<dbReference type="PROSITE" id="PS51257">
    <property type="entry name" value="PROKAR_LIPOPROTEIN"/>
    <property type="match status" value="1"/>
</dbReference>
<feature type="chain" id="PRO_5042221279" description="DUF4300 domain-containing protein" evidence="2">
    <location>
        <begin position="35"/>
        <end position="339"/>
    </location>
</feature>
<accession>A0AAE3VAW2</accession>
<feature type="compositionally biased region" description="Low complexity" evidence="1">
    <location>
        <begin position="49"/>
        <end position="58"/>
    </location>
</feature>
<feature type="signal peptide" evidence="2">
    <location>
        <begin position="1"/>
        <end position="34"/>
    </location>
</feature>
<sequence>MRKRNGMRCKKNGWKRRRALLLLTILVLAGCAEQECSPAEAEAEIAQTETQAAAMQETNQEKELKPQEATRTVEVSYSNIADEESRKFVEEALISAGVSAERQRTFFEHVEQFNACAGEGDLTGGFETAAATEIKYDPYELQERWQGRHEDFEGYNCRITAYGLYGDALTLDSAKQMKRDSLMTENLDFDLYALGQDASAVPTETERDKFLSLYAAVPTDATKDVKVHAAHMQEAWRARGLGFSASEKLRLISVVFHDKLTEGQDKLFIGHIGILLPLEDGRLCFLEKVAFQEPYRANLFQNRAKLCDYLMEKYDLEYDQPAAAPFIMENAELLSREDV</sequence>
<comment type="caution">
    <text evidence="4">The sequence shown here is derived from an EMBL/GenBank/DDBJ whole genome shotgun (WGS) entry which is preliminary data.</text>
</comment>
<keyword evidence="2" id="KW-0732">Signal</keyword>